<proteinExistence type="predicted"/>
<dbReference type="EMBL" id="AVOT02116391">
    <property type="protein sequence ID" value="MBW0583921.1"/>
    <property type="molecule type" value="Genomic_DNA"/>
</dbReference>
<accession>A0A9Q3KNU5</accession>
<evidence type="ECO:0000313" key="1">
    <source>
        <dbReference type="EMBL" id="MBW0583921.1"/>
    </source>
</evidence>
<evidence type="ECO:0000313" key="2">
    <source>
        <dbReference type="Proteomes" id="UP000765509"/>
    </source>
</evidence>
<reference evidence="1" key="1">
    <citation type="submission" date="2021-03" db="EMBL/GenBank/DDBJ databases">
        <title>Draft genome sequence of rust myrtle Austropuccinia psidii MF-1, a brazilian biotype.</title>
        <authorList>
            <person name="Quecine M.C."/>
            <person name="Pachon D.M.R."/>
            <person name="Bonatelli M.L."/>
            <person name="Correr F.H."/>
            <person name="Franceschini L.M."/>
            <person name="Leite T.F."/>
            <person name="Margarido G.R.A."/>
            <person name="Almeida C.A."/>
            <person name="Ferrarezi J.A."/>
            <person name="Labate C.A."/>
        </authorList>
    </citation>
    <scope>NUCLEOTIDE SEQUENCE</scope>
    <source>
        <strain evidence="1">MF-1</strain>
    </source>
</reference>
<gene>
    <name evidence="1" type="ORF">O181_123636</name>
</gene>
<sequence>MSSSNQYYGSRYSYILKRKLADELEELLFCYPSSPLRSRAIWDLATNPPALAAISRQLSASPSSEGVPEATMAFYAFIEGEYYPLLFSPDPFEHFLGKGASSSSSVKAMRSCPISKKNKIVTSLNLVIPLVLP</sequence>
<keyword evidence="2" id="KW-1185">Reference proteome</keyword>
<organism evidence="1 2">
    <name type="scientific">Austropuccinia psidii MF-1</name>
    <dbReference type="NCBI Taxonomy" id="1389203"/>
    <lineage>
        <taxon>Eukaryota</taxon>
        <taxon>Fungi</taxon>
        <taxon>Dikarya</taxon>
        <taxon>Basidiomycota</taxon>
        <taxon>Pucciniomycotina</taxon>
        <taxon>Pucciniomycetes</taxon>
        <taxon>Pucciniales</taxon>
        <taxon>Sphaerophragmiaceae</taxon>
        <taxon>Austropuccinia</taxon>
    </lineage>
</organism>
<comment type="caution">
    <text evidence="1">The sequence shown here is derived from an EMBL/GenBank/DDBJ whole genome shotgun (WGS) entry which is preliminary data.</text>
</comment>
<dbReference type="Proteomes" id="UP000765509">
    <property type="component" value="Unassembled WGS sequence"/>
</dbReference>
<name>A0A9Q3KNU5_9BASI</name>
<dbReference type="AlphaFoldDB" id="A0A9Q3KNU5"/>
<protein>
    <submittedName>
        <fullName evidence="1">Uncharacterized protein</fullName>
    </submittedName>
</protein>